<dbReference type="NCBIfam" id="TIGR02832">
    <property type="entry name" value="spo_yunB"/>
    <property type="match status" value="1"/>
</dbReference>
<dbReference type="Pfam" id="PF09560">
    <property type="entry name" value="Spore_YunB"/>
    <property type="match status" value="1"/>
</dbReference>
<gene>
    <name evidence="2" type="primary">yunB</name>
    <name evidence="2" type="ORF">H9729_04085</name>
</gene>
<comment type="caution">
    <text evidence="2">The sequence shown here is derived from an EMBL/GenBank/DDBJ whole genome shotgun (WGS) entry which is preliminary data.</text>
</comment>
<organism evidence="2 3">
    <name type="scientific">Candidatus Borkfalkia excrementigallinarum</name>
    <dbReference type="NCBI Taxonomy" id="2838506"/>
    <lineage>
        <taxon>Bacteria</taxon>
        <taxon>Bacillati</taxon>
        <taxon>Bacillota</taxon>
        <taxon>Clostridia</taxon>
        <taxon>Christensenellales</taxon>
        <taxon>Christensenellaceae</taxon>
        <taxon>Candidatus Borkfalkia</taxon>
    </lineage>
</organism>
<evidence type="ECO:0000313" key="3">
    <source>
        <dbReference type="Proteomes" id="UP000886750"/>
    </source>
</evidence>
<feature type="transmembrane region" description="Helical" evidence="1">
    <location>
        <begin position="21"/>
        <end position="39"/>
    </location>
</feature>
<proteinExistence type="predicted"/>
<evidence type="ECO:0000256" key="1">
    <source>
        <dbReference type="SAM" id="Phobius"/>
    </source>
</evidence>
<keyword evidence="1" id="KW-1133">Transmembrane helix</keyword>
<name>A0A9D1ZUS4_9FIRM</name>
<accession>A0A9D1ZUS4</accession>
<dbReference type="InterPro" id="IPR014197">
    <property type="entry name" value="Sporulation_prot_YunB"/>
</dbReference>
<keyword evidence="1" id="KW-0472">Membrane</keyword>
<evidence type="ECO:0000313" key="2">
    <source>
        <dbReference type="EMBL" id="HIY96846.1"/>
    </source>
</evidence>
<dbReference type="EMBL" id="DXCQ01000028">
    <property type="protein sequence ID" value="HIY96846.1"/>
    <property type="molecule type" value="Genomic_DNA"/>
</dbReference>
<reference evidence="2" key="1">
    <citation type="journal article" date="2021" name="PeerJ">
        <title>Extensive microbial diversity within the chicken gut microbiome revealed by metagenomics and culture.</title>
        <authorList>
            <person name="Gilroy R."/>
            <person name="Ravi A."/>
            <person name="Getino M."/>
            <person name="Pursley I."/>
            <person name="Horton D.L."/>
            <person name="Alikhan N.F."/>
            <person name="Baker D."/>
            <person name="Gharbi K."/>
            <person name="Hall N."/>
            <person name="Watson M."/>
            <person name="Adriaenssens E.M."/>
            <person name="Foster-Nyarko E."/>
            <person name="Jarju S."/>
            <person name="Secka A."/>
            <person name="Antonio M."/>
            <person name="Oren A."/>
            <person name="Chaudhuri R.R."/>
            <person name="La Ragione R."/>
            <person name="Hildebrand F."/>
            <person name="Pallen M.J."/>
        </authorList>
    </citation>
    <scope>NUCLEOTIDE SEQUENCE</scope>
    <source>
        <strain evidence="2">1345</strain>
    </source>
</reference>
<keyword evidence="1" id="KW-0812">Transmembrane</keyword>
<dbReference type="Proteomes" id="UP000886750">
    <property type="component" value="Unassembled WGS sequence"/>
</dbReference>
<dbReference type="PIRSF" id="PIRSF021383">
    <property type="entry name" value="YunB"/>
    <property type="match status" value="1"/>
</dbReference>
<sequence length="224" mass="24589">MAYYQTEYRYRRYKKHTGRKKWFILAAVLAVLIGIFVFFHKNVNGMLYSLSEATVRSAATEAVNDAVLQAMKWNNIDYDKLVTITRDGENRVLSVEANMQSVNLLARQTVALSAANLNAACEEGVKVPVGVFTGIELLAGFGPKVTFKIIPVGSVTCEFRSSFLSAGLNQTLHSIYLDVTATVSVIMHSQTQTVTVPADILLCESVVVGEIPEAYLKGDIFGGR</sequence>
<protein>
    <submittedName>
        <fullName evidence="2">Sporulation protein YunB</fullName>
    </submittedName>
</protein>
<dbReference type="AlphaFoldDB" id="A0A9D1ZUS4"/>
<reference evidence="2" key="2">
    <citation type="submission" date="2021-04" db="EMBL/GenBank/DDBJ databases">
        <authorList>
            <person name="Gilroy R."/>
        </authorList>
    </citation>
    <scope>NUCLEOTIDE SEQUENCE</scope>
    <source>
        <strain evidence="2">1345</strain>
    </source>
</reference>